<reference evidence="4" key="1">
    <citation type="journal article" date="2019" name="Int. J. Syst. Evol. Microbiol.">
        <title>The Global Catalogue of Microorganisms (GCM) 10K type strain sequencing project: providing services to taxonomists for standard genome sequencing and annotation.</title>
        <authorList>
            <consortium name="The Broad Institute Genomics Platform"/>
            <consortium name="The Broad Institute Genome Sequencing Center for Infectious Disease"/>
            <person name="Wu L."/>
            <person name="Ma J."/>
        </authorList>
    </citation>
    <scope>NUCLEOTIDE SEQUENCE [LARGE SCALE GENOMIC DNA]</scope>
    <source>
        <strain evidence="4">JCM 11882</strain>
    </source>
</reference>
<dbReference type="Pfam" id="PF12697">
    <property type="entry name" value="Abhydrolase_6"/>
    <property type="match status" value="1"/>
</dbReference>
<name>A0ABV9PVZ3_9ACTN</name>
<dbReference type="InterPro" id="IPR050266">
    <property type="entry name" value="AB_hydrolase_sf"/>
</dbReference>
<dbReference type="RefSeq" id="WP_344997160.1">
    <property type="nucleotide sequence ID" value="NZ_BAABCD010000057.1"/>
</dbReference>
<protein>
    <submittedName>
        <fullName evidence="3">Alpha/beta fold hydrolase</fullName>
    </submittedName>
</protein>
<keyword evidence="1" id="KW-1133">Transmembrane helix</keyword>
<dbReference type="InterPro" id="IPR000073">
    <property type="entry name" value="AB_hydrolase_1"/>
</dbReference>
<dbReference type="PRINTS" id="PR00111">
    <property type="entry name" value="ABHYDROLASE"/>
</dbReference>
<keyword evidence="3" id="KW-0378">Hydrolase</keyword>
<dbReference type="PANTHER" id="PTHR43798:SF33">
    <property type="entry name" value="HYDROLASE, PUTATIVE (AFU_ORTHOLOGUE AFUA_2G14860)-RELATED"/>
    <property type="match status" value="1"/>
</dbReference>
<gene>
    <name evidence="3" type="ORF">ACFO7U_16995</name>
</gene>
<dbReference type="Proteomes" id="UP001595836">
    <property type="component" value="Unassembled WGS sequence"/>
</dbReference>
<keyword evidence="1" id="KW-0472">Membrane</keyword>
<evidence type="ECO:0000313" key="4">
    <source>
        <dbReference type="Proteomes" id="UP001595836"/>
    </source>
</evidence>
<evidence type="ECO:0000256" key="1">
    <source>
        <dbReference type="SAM" id="Phobius"/>
    </source>
</evidence>
<accession>A0ABV9PVZ3</accession>
<dbReference type="PANTHER" id="PTHR43798">
    <property type="entry name" value="MONOACYLGLYCEROL LIPASE"/>
    <property type="match status" value="1"/>
</dbReference>
<dbReference type="EMBL" id="JBHSHP010000061">
    <property type="protein sequence ID" value="MFC4756464.1"/>
    <property type="molecule type" value="Genomic_DNA"/>
</dbReference>
<keyword evidence="1" id="KW-0812">Transmembrane</keyword>
<keyword evidence="4" id="KW-1185">Reference proteome</keyword>
<evidence type="ECO:0000313" key="3">
    <source>
        <dbReference type="EMBL" id="MFC4756464.1"/>
    </source>
</evidence>
<proteinExistence type="predicted"/>
<organism evidence="3 4">
    <name type="scientific">Dietzia aurantiaca</name>
    <dbReference type="NCBI Taxonomy" id="983873"/>
    <lineage>
        <taxon>Bacteria</taxon>
        <taxon>Bacillati</taxon>
        <taxon>Actinomycetota</taxon>
        <taxon>Actinomycetes</taxon>
        <taxon>Mycobacteriales</taxon>
        <taxon>Dietziaceae</taxon>
        <taxon>Dietzia</taxon>
    </lineage>
</organism>
<evidence type="ECO:0000259" key="2">
    <source>
        <dbReference type="Pfam" id="PF12697"/>
    </source>
</evidence>
<feature type="domain" description="AB hydrolase-1" evidence="2">
    <location>
        <begin position="108"/>
        <end position="334"/>
    </location>
</feature>
<feature type="transmembrane region" description="Helical" evidence="1">
    <location>
        <begin position="27"/>
        <end position="48"/>
    </location>
</feature>
<dbReference type="SUPFAM" id="SSF53474">
    <property type="entry name" value="alpha/beta-Hydrolases"/>
    <property type="match status" value="1"/>
</dbReference>
<sequence>MDVLHHDQPPGTTHSRRDRWAMRARRLAIVVAALFTVIGIGATWTFFFGAPGVGHFRSADGRNAYMDAYMEAMEALPAPNTVHDIRTDYGSIRVYEWSTEETRDRAPVLLVPGRASGVPMWAENLPALVAERRVLAFDALGDSGMSEQSVPFATFAHQAHSIDEVVTALAPDGVHVVGHSFGGAIAASYARQYPERTLTLSLLEPVFTLARPPAGLFFWAMVSSLPLLPDGIRETALEKIGGVEDEAGAFGDDPMARMIAAATEHYQAALPQPAPLTDEELSQLTMPVYVAIASDHSLAGGASAARRAEQLPAATVQTWPDTTHSLPMQAAGAVEPVLLDFFAEAQPS</sequence>
<dbReference type="InterPro" id="IPR029058">
    <property type="entry name" value="AB_hydrolase_fold"/>
</dbReference>
<comment type="caution">
    <text evidence="3">The sequence shown here is derived from an EMBL/GenBank/DDBJ whole genome shotgun (WGS) entry which is preliminary data.</text>
</comment>
<dbReference type="Gene3D" id="3.40.50.1820">
    <property type="entry name" value="alpha/beta hydrolase"/>
    <property type="match status" value="1"/>
</dbReference>
<dbReference type="GO" id="GO:0016787">
    <property type="term" value="F:hydrolase activity"/>
    <property type="evidence" value="ECO:0007669"/>
    <property type="project" value="UniProtKB-KW"/>
</dbReference>